<feature type="domain" description="Cupin type-2" evidence="2">
    <location>
        <begin position="34"/>
        <end position="100"/>
    </location>
</feature>
<dbReference type="InterPro" id="IPR011051">
    <property type="entry name" value="RmlC_Cupin_sf"/>
</dbReference>
<name>A0ABS3FK07_9FLAO</name>
<dbReference type="Pfam" id="PF07883">
    <property type="entry name" value="Cupin_2"/>
    <property type="match status" value="1"/>
</dbReference>
<keyword evidence="1" id="KW-0479">Metal-binding</keyword>
<sequence>MKKSKENSEHYIWGNNCTGWHLVKSASLSVIEELMPPNTQEKQHWHNNAQQFFRILKGKATFEIGNEIITVESGNGIHIQPKVPHRIRNDQTENLEFIVISVPPSHGDRFDESNT</sequence>
<evidence type="ECO:0000313" key="3">
    <source>
        <dbReference type="EMBL" id="MBO0343484.1"/>
    </source>
</evidence>
<dbReference type="PANTHER" id="PTHR35848:SF9">
    <property type="entry name" value="SLL1358 PROTEIN"/>
    <property type="match status" value="1"/>
</dbReference>
<dbReference type="InterPro" id="IPR014710">
    <property type="entry name" value="RmlC-like_jellyroll"/>
</dbReference>
<protein>
    <submittedName>
        <fullName evidence="3">Cupin domain-containing protein</fullName>
    </submittedName>
</protein>
<dbReference type="Proteomes" id="UP000664807">
    <property type="component" value="Unassembled WGS sequence"/>
</dbReference>
<comment type="caution">
    <text evidence="3">The sequence shown here is derived from an EMBL/GenBank/DDBJ whole genome shotgun (WGS) entry which is preliminary data.</text>
</comment>
<dbReference type="PANTHER" id="PTHR35848">
    <property type="entry name" value="OXALATE-BINDING PROTEIN"/>
    <property type="match status" value="1"/>
</dbReference>
<reference evidence="3 4" key="1">
    <citation type="submission" date="2021-03" db="EMBL/GenBank/DDBJ databases">
        <title>Muricauda lutimaris sp. nov. and Muricauda ruestringensis sp. nov, two marine members of the Flavobacteriaceae isolated from deep sea sediments of Western Pacific.</title>
        <authorList>
            <person name="Zhao S."/>
            <person name="Liu R."/>
        </authorList>
    </citation>
    <scope>NUCLEOTIDE SEQUENCE [LARGE SCALE GENOMIC DNA]</scope>
    <source>
        <strain evidence="3 4">BC31-3-A3</strain>
    </source>
</reference>
<proteinExistence type="predicted"/>
<dbReference type="EMBL" id="JAFLNM010000006">
    <property type="protein sequence ID" value="MBO0343484.1"/>
    <property type="molecule type" value="Genomic_DNA"/>
</dbReference>
<accession>A0ABS3FK07</accession>
<evidence type="ECO:0000259" key="2">
    <source>
        <dbReference type="Pfam" id="PF07883"/>
    </source>
</evidence>
<organism evidence="3 4">
    <name type="scientific">Flagellimonas profundi</name>
    <dbReference type="NCBI Taxonomy" id="2915620"/>
    <lineage>
        <taxon>Bacteria</taxon>
        <taxon>Pseudomonadati</taxon>
        <taxon>Bacteroidota</taxon>
        <taxon>Flavobacteriia</taxon>
        <taxon>Flavobacteriales</taxon>
        <taxon>Flavobacteriaceae</taxon>
        <taxon>Flagellimonas</taxon>
    </lineage>
</organism>
<evidence type="ECO:0000313" key="4">
    <source>
        <dbReference type="Proteomes" id="UP000664807"/>
    </source>
</evidence>
<evidence type="ECO:0000256" key="1">
    <source>
        <dbReference type="ARBA" id="ARBA00022723"/>
    </source>
</evidence>
<dbReference type="SUPFAM" id="SSF51182">
    <property type="entry name" value="RmlC-like cupins"/>
    <property type="match status" value="1"/>
</dbReference>
<dbReference type="InterPro" id="IPR013096">
    <property type="entry name" value="Cupin_2"/>
</dbReference>
<dbReference type="Gene3D" id="2.60.120.10">
    <property type="entry name" value="Jelly Rolls"/>
    <property type="match status" value="1"/>
</dbReference>
<dbReference type="RefSeq" id="WP_207030439.1">
    <property type="nucleotide sequence ID" value="NZ_JAFLNM010000006.1"/>
</dbReference>
<dbReference type="InterPro" id="IPR051610">
    <property type="entry name" value="GPI/OXD"/>
</dbReference>
<gene>
    <name evidence="3" type="ORF">J0654_17650</name>
</gene>
<keyword evidence="4" id="KW-1185">Reference proteome</keyword>